<evidence type="ECO:0000256" key="11">
    <source>
        <dbReference type="SAM" id="MobiDB-lite"/>
    </source>
</evidence>
<keyword evidence="3 10" id="KW-0813">Transport</keyword>
<keyword evidence="5 10" id="KW-0256">Endoplasmic reticulum</keyword>
<dbReference type="GO" id="GO:0005784">
    <property type="term" value="C:Sec61 translocon complex"/>
    <property type="evidence" value="ECO:0007669"/>
    <property type="project" value="UniProtKB-UniRule"/>
</dbReference>
<evidence type="ECO:0000256" key="6">
    <source>
        <dbReference type="ARBA" id="ARBA00022927"/>
    </source>
</evidence>
<dbReference type="PANTHER" id="PTHR13509">
    <property type="entry name" value="SEC61 SUBUNIT BETA"/>
    <property type="match status" value="1"/>
</dbReference>
<evidence type="ECO:0000313" key="13">
    <source>
        <dbReference type="Ensembl" id="ENSCPRP00005001243.1"/>
    </source>
</evidence>
<keyword evidence="14" id="KW-1185">Reference proteome</keyword>
<dbReference type="InterPro" id="IPR016482">
    <property type="entry name" value="SecG/Sec61-beta/Sbh"/>
</dbReference>
<accession>A0A7M4DXE1</accession>
<dbReference type="AlphaFoldDB" id="A0A7M4DXE1"/>
<keyword evidence="8 10" id="KW-0811">Translocation</keyword>
<organism evidence="13 14">
    <name type="scientific">Crocodylus porosus</name>
    <name type="common">Saltwater crocodile</name>
    <name type="synonym">Estuarine crocodile</name>
    <dbReference type="NCBI Taxonomy" id="8502"/>
    <lineage>
        <taxon>Eukaryota</taxon>
        <taxon>Metazoa</taxon>
        <taxon>Chordata</taxon>
        <taxon>Craniata</taxon>
        <taxon>Vertebrata</taxon>
        <taxon>Euteleostomi</taxon>
        <taxon>Archelosauria</taxon>
        <taxon>Archosauria</taxon>
        <taxon>Crocodylia</taxon>
        <taxon>Longirostres</taxon>
        <taxon>Crocodylidae</taxon>
        <taxon>Crocodylus</taxon>
    </lineage>
</organism>
<evidence type="ECO:0000256" key="4">
    <source>
        <dbReference type="ARBA" id="ARBA00022692"/>
    </source>
</evidence>
<feature type="transmembrane region" description="Helical" evidence="12">
    <location>
        <begin position="65"/>
        <end position="88"/>
    </location>
</feature>
<dbReference type="Proteomes" id="UP000594220">
    <property type="component" value="Unplaced"/>
</dbReference>
<evidence type="ECO:0000256" key="10">
    <source>
        <dbReference type="PIRNR" id="PIRNR006398"/>
    </source>
</evidence>
<feature type="compositionally biased region" description="Polar residues" evidence="11">
    <location>
        <begin position="1"/>
        <end position="16"/>
    </location>
</feature>
<evidence type="ECO:0000256" key="1">
    <source>
        <dbReference type="ARBA" id="ARBA00004389"/>
    </source>
</evidence>
<dbReference type="GO" id="GO:0006886">
    <property type="term" value="P:intracellular protein transport"/>
    <property type="evidence" value="ECO:0007669"/>
    <property type="project" value="InterPro"/>
</dbReference>
<evidence type="ECO:0000256" key="8">
    <source>
        <dbReference type="ARBA" id="ARBA00023010"/>
    </source>
</evidence>
<dbReference type="OMA" id="ILHIWAK"/>
<dbReference type="Pfam" id="PF03911">
    <property type="entry name" value="Sec61_beta"/>
    <property type="match status" value="1"/>
</dbReference>
<reference evidence="13" key="1">
    <citation type="submission" date="2025-08" db="UniProtKB">
        <authorList>
            <consortium name="Ensembl"/>
        </authorList>
    </citation>
    <scope>IDENTIFICATION</scope>
</reference>
<evidence type="ECO:0000313" key="14">
    <source>
        <dbReference type="Proteomes" id="UP000594220"/>
    </source>
</evidence>
<keyword evidence="7 12" id="KW-1133">Transmembrane helix</keyword>
<evidence type="ECO:0000256" key="7">
    <source>
        <dbReference type="ARBA" id="ARBA00022989"/>
    </source>
</evidence>
<dbReference type="PIRSF" id="PIRSF006398">
    <property type="entry name" value="Sec61_beta_euk"/>
    <property type="match status" value="1"/>
</dbReference>
<evidence type="ECO:0000256" key="3">
    <source>
        <dbReference type="ARBA" id="ARBA00022448"/>
    </source>
</evidence>
<evidence type="ECO:0000256" key="5">
    <source>
        <dbReference type="ARBA" id="ARBA00022824"/>
    </source>
</evidence>
<proteinExistence type="inferred from homology"/>
<keyword evidence="9 10" id="KW-0472">Membrane</keyword>
<dbReference type="InterPro" id="IPR030671">
    <property type="entry name" value="Sec61-beta/Sbh"/>
</dbReference>
<feature type="compositionally biased region" description="Low complexity" evidence="11">
    <location>
        <begin position="31"/>
        <end position="49"/>
    </location>
</feature>
<dbReference type="GeneTree" id="ENSGT00390000003561"/>
<sequence>MTVLTNSASFGTSSNKGVGPKGSGWSVRQKTTSSSGKSSTNHSTTTTNTKGIWSFYTGASHGIKIGPFTVLIISILFIACVIILHIWAKYNRS</sequence>
<protein>
    <recommendedName>
        <fullName evidence="10">Protein transport protein Sec61 subunit beta</fullName>
    </recommendedName>
</protein>
<evidence type="ECO:0000256" key="9">
    <source>
        <dbReference type="ARBA" id="ARBA00023136"/>
    </source>
</evidence>
<evidence type="ECO:0000256" key="2">
    <source>
        <dbReference type="ARBA" id="ARBA00006103"/>
    </source>
</evidence>
<evidence type="ECO:0000256" key="12">
    <source>
        <dbReference type="SAM" id="Phobius"/>
    </source>
</evidence>
<feature type="region of interest" description="Disordered" evidence="11">
    <location>
        <begin position="1"/>
        <end position="49"/>
    </location>
</feature>
<keyword evidence="6 10" id="KW-0653">Protein transport</keyword>
<dbReference type="Ensembl" id="ENSCPRT00005001454.1">
    <property type="protein sequence ID" value="ENSCPRP00005001243.1"/>
    <property type="gene ID" value="ENSCPRG00005000954.1"/>
</dbReference>
<comment type="function">
    <text evidence="10">Necessary for protein translocation in the endoplasmic reticulum.</text>
</comment>
<comment type="subcellular location">
    <subcellularLocation>
        <location evidence="1">Endoplasmic reticulum membrane</location>
        <topology evidence="1">Single-pass membrane protein</topology>
    </subcellularLocation>
</comment>
<reference evidence="13" key="2">
    <citation type="submission" date="2025-09" db="UniProtKB">
        <authorList>
            <consortium name="Ensembl"/>
        </authorList>
    </citation>
    <scope>IDENTIFICATION</scope>
</reference>
<keyword evidence="4 12" id="KW-0812">Transmembrane</keyword>
<comment type="similarity">
    <text evidence="2 10">Belongs to the SEC61-beta family.</text>
</comment>
<name>A0A7M4DXE1_CROPO</name>